<dbReference type="SUPFAM" id="SSF49854">
    <property type="entry name" value="Spermadhesin, CUB domain"/>
    <property type="match status" value="1"/>
</dbReference>
<dbReference type="Proteomes" id="UP000298663">
    <property type="component" value="Unassembled WGS sequence"/>
</dbReference>
<proteinExistence type="predicted"/>
<evidence type="ECO:0000313" key="2">
    <source>
        <dbReference type="Proteomes" id="UP000298663"/>
    </source>
</evidence>
<dbReference type="EMBL" id="AZBU02000010">
    <property type="protein sequence ID" value="TKR63001.1"/>
    <property type="molecule type" value="Genomic_DNA"/>
</dbReference>
<dbReference type="OrthoDB" id="10590862at2759"/>
<name>A0A4U5M2P3_STECR</name>
<organism evidence="1 2">
    <name type="scientific">Steinernema carpocapsae</name>
    <name type="common">Entomopathogenic nematode</name>
    <dbReference type="NCBI Taxonomy" id="34508"/>
    <lineage>
        <taxon>Eukaryota</taxon>
        <taxon>Metazoa</taxon>
        <taxon>Ecdysozoa</taxon>
        <taxon>Nematoda</taxon>
        <taxon>Chromadorea</taxon>
        <taxon>Rhabditida</taxon>
        <taxon>Tylenchina</taxon>
        <taxon>Panagrolaimomorpha</taxon>
        <taxon>Strongyloidoidea</taxon>
        <taxon>Steinernematidae</taxon>
        <taxon>Steinernema</taxon>
    </lineage>
</organism>
<dbReference type="AlphaFoldDB" id="A0A4U5M2P3"/>
<reference evidence="1 2" key="2">
    <citation type="journal article" date="2019" name="G3 (Bethesda)">
        <title>Hybrid Assembly of the Genome of the Entomopathogenic Nematode Steinernema carpocapsae Identifies the X-Chromosome.</title>
        <authorList>
            <person name="Serra L."/>
            <person name="Macchietto M."/>
            <person name="Macias-Munoz A."/>
            <person name="McGill C.J."/>
            <person name="Rodriguez I.M."/>
            <person name="Rodriguez B."/>
            <person name="Murad R."/>
            <person name="Mortazavi A."/>
        </authorList>
    </citation>
    <scope>NUCLEOTIDE SEQUENCE [LARGE SCALE GENOMIC DNA]</scope>
    <source>
        <strain evidence="1 2">ALL</strain>
    </source>
</reference>
<dbReference type="InterPro" id="IPR035914">
    <property type="entry name" value="Sperma_CUB_dom_sf"/>
</dbReference>
<comment type="caution">
    <text evidence="1">The sequence shown here is derived from an EMBL/GenBank/DDBJ whole genome shotgun (WGS) entry which is preliminary data.</text>
</comment>
<accession>A0A4U5M2P3</accession>
<protein>
    <recommendedName>
        <fullName evidence="3">CUB domain-containing protein</fullName>
    </recommendedName>
</protein>
<keyword evidence="2" id="KW-1185">Reference proteome</keyword>
<reference evidence="1 2" key="1">
    <citation type="journal article" date="2015" name="Genome Biol.">
        <title>Comparative genomics of Steinernema reveals deeply conserved gene regulatory networks.</title>
        <authorList>
            <person name="Dillman A.R."/>
            <person name="Macchietto M."/>
            <person name="Porter C.F."/>
            <person name="Rogers A."/>
            <person name="Williams B."/>
            <person name="Antoshechkin I."/>
            <person name="Lee M.M."/>
            <person name="Goodwin Z."/>
            <person name="Lu X."/>
            <person name="Lewis E.E."/>
            <person name="Goodrich-Blair H."/>
            <person name="Stock S.P."/>
            <person name="Adams B.J."/>
            <person name="Sternberg P.W."/>
            <person name="Mortazavi A."/>
        </authorList>
    </citation>
    <scope>NUCLEOTIDE SEQUENCE [LARGE SCALE GENOMIC DNA]</scope>
    <source>
        <strain evidence="1 2">ALL</strain>
    </source>
</reference>
<gene>
    <name evidence="1" type="ORF">L596_026890</name>
</gene>
<evidence type="ECO:0000313" key="1">
    <source>
        <dbReference type="EMBL" id="TKR63001.1"/>
    </source>
</evidence>
<evidence type="ECO:0008006" key="3">
    <source>
        <dbReference type="Google" id="ProtNLM"/>
    </source>
</evidence>
<sequence length="928" mass="104019">MAALSPVDKRACKAQTMILRLTLFLALITQTYSLDWFVCPKNATKASIVKFNESQSIGLRSYDWPNSIRTYGSNLLRFGNCRMQFQSTANQRLVATFLNARATIYENDSEFYTKIDTNHRTEVPSYSSPGTVLKFQSLNTSKVFDKQRWSGFEAIITAFDNERVQCPFETKNGPVEIDENSPQYISSHYDLKPHNFVHLPSLNCSWYFKAKPGYVLKMVLNMFTLKDGREHLKIWFDAAENGIDIRGGTVANSAPLYAKESFKIDYNRVDRSSDNGLFVGVISTYPEEPRTETNQFCSDHNAMTLTDISKATYIGNNLDPMTVDYLKPYANKQRCSWVLSVPEGKEARLHPYHSDFEQFCDKAFLNTNLSNLDLAMADAEDTNKVFVIRPQNPATVYSQTDGNFGRSGFAMSATVLDCSCGSETITLSKDNPEMVFGPSGQTKNPYCSNMKCGWTVTPPINSILVLTTNGGLRGCGPDSHLGYGDKLQILDIGGKGDFVTTDCDVKIPANFYIFTVSAKVSFSSSDQVPLYYYEDTPLSFTASYIDYSVLANTPQTINDTNDFVIFDSSVLTKKYASQTYLLGSHLKDTNFNIYTLDNTADPDSNLLIIDGELNANATSVDLFRLHRSAIRGRHCSMNSQTGRITIVRLGDKFKNSTKLLIKLYDVSRECSVSTPLYIASPTVQKSSFKDQNDHQGSDYCAMFIYVPDQPFAYPAMDLLNGIAKSDKPVKVVAGLDIHRPSLYEFDTKTVEDWNIPPVVVYGSLFMIRSPRKGDYSFDLWQAKVKYGYVVQQRKSQTINGVFMSPNYPFGGGNKSIITESLTLQGFPEDNGKRDKIIIDLEVFIEDLSAAIAVEVYEGVNLVKSYTKASPRQNTYKTKAVTEVTLKYTGMLEDKGFFMRYHVEPVTDGAELFGLSLIAIATVVGRFWI</sequence>